<organism evidence="9 10">
    <name type="scientific">Vibrio orientalis CIP 102891 = ATCC 33934</name>
    <dbReference type="NCBI Taxonomy" id="675816"/>
    <lineage>
        <taxon>Bacteria</taxon>
        <taxon>Pseudomonadati</taxon>
        <taxon>Pseudomonadota</taxon>
        <taxon>Gammaproteobacteria</taxon>
        <taxon>Vibrionales</taxon>
        <taxon>Vibrionaceae</taxon>
        <taxon>Vibrio</taxon>
        <taxon>Vibrio oreintalis group</taxon>
    </lineage>
</organism>
<dbReference type="Proteomes" id="UP000002817">
    <property type="component" value="Unassembled WGS sequence"/>
</dbReference>
<dbReference type="eggNOG" id="COG5001">
    <property type="taxonomic scope" value="Bacteria"/>
</dbReference>
<proteinExistence type="predicted"/>
<evidence type="ECO:0000256" key="2">
    <source>
        <dbReference type="ARBA" id="ARBA00004370"/>
    </source>
</evidence>
<evidence type="ECO:0000256" key="1">
    <source>
        <dbReference type="ARBA" id="ARBA00001946"/>
    </source>
</evidence>
<dbReference type="Pfam" id="PF00563">
    <property type="entry name" value="EAL"/>
    <property type="match status" value="1"/>
</dbReference>
<dbReference type="InterPro" id="IPR001633">
    <property type="entry name" value="EAL_dom"/>
</dbReference>
<keyword evidence="3 6" id="KW-0812">Transmembrane</keyword>
<dbReference type="PROSITE" id="PS50883">
    <property type="entry name" value="EAL"/>
    <property type="match status" value="1"/>
</dbReference>
<dbReference type="PROSITE" id="PS50887">
    <property type="entry name" value="GGDEF"/>
    <property type="match status" value="1"/>
</dbReference>
<evidence type="ECO:0000313" key="9">
    <source>
        <dbReference type="EMBL" id="EGU50775.1"/>
    </source>
</evidence>
<dbReference type="EMBL" id="AFWH01000021">
    <property type="protein sequence ID" value="EGU50775.1"/>
    <property type="molecule type" value="Genomic_DNA"/>
</dbReference>
<comment type="subcellular location">
    <subcellularLocation>
        <location evidence="2">Membrane</location>
    </subcellularLocation>
</comment>
<dbReference type="PANTHER" id="PTHR44757:SF2">
    <property type="entry name" value="BIOFILM ARCHITECTURE MAINTENANCE PROTEIN MBAA"/>
    <property type="match status" value="1"/>
</dbReference>
<evidence type="ECO:0000256" key="4">
    <source>
        <dbReference type="ARBA" id="ARBA00022989"/>
    </source>
</evidence>
<dbReference type="InterPro" id="IPR000160">
    <property type="entry name" value="GGDEF_dom"/>
</dbReference>
<dbReference type="SMART" id="SM00267">
    <property type="entry name" value="GGDEF"/>
    <property type="match status" value="1"/>
</dbReference>
<dbReference type="AlphaFoldDB" id="F9SSE3"/>
<dbReference type="STRING" id="675816.VIA_000924"/>
<evidence type="ECO:0000313" key="10">
    <source>
        <dbReference type="Proteomes" id="UP000002817"/>
    </source>
</evidence>
<comment type="cofactor">
    <cofactor evidence="1">
        <name>Mg(2+)</name>
        <dbReference type="ChEBI" id="CHEBI:18420"/>
    </cofactor>
</comment>
<dbReference type="InterPro" id="IPR043128">
    <property type="entry name" value="Rev_trsase/Diguanyl_cyclase"/>
</dbReference>
<protein>
    <submittedName>
        <fullName evidence="9">Putative signal transduction protein</fullName>
    </submittedName>
</protein>
<dbReference type="SMART" id="SM00052">
    <property type="entry name" value="EAL"/>
    <property type="match status" value="1"/>
</dbReference>
<evidence type="ECO:0000256" key="6">
    <source>
        <dbReference type="SAM" id="Phobius"/>
    </source>
</evidence>
<dbReference type="InterPro" id="IPR052155">
    <property type="entry name" value="Biofilm_reg_signaling"/>
</dbReference>
<dbReference type="CDD" id="cd01948">
    <property type="entry name" value="EAL"/>
    <property type="match status" value="1"/>
</dbReference>
<name>F9SSE3_VIBOR</name>
<dbReference type="FunFam" id="3.30.70.270:FF:000001">
    <property type="entry name" value="Diguanylate cyclase domain protein"/>
    <property type="match status" value="1"/>
</dbReference>
<dbReference type="InterPro" id="IPR029787">
    <property type="entry name" value="Nucleotide_cyclase"/>
</dbReference>
<sequence length="683" mass="76238">MIHSIMWAPTVALDDVTDFERSAQQQGFLGYRLTPPISAHDDPIWFLNDSTLPIYFISSSFEGSDYLGVRLESDPTAVSAMSRSISGNRLGVVDYVEEGQLGARLILPKFGQDGALDGFVVANIILHELLGEIWHSEVNSNHTGISVFTKPNDIKIFESHINTKLEDDSFSTRIVSASRTVRIPLFNTKWQLSISNTDRSGSTALYGLTSVFLILLLTVSAAIAANFYATRLKVSDQVIEEKTRSLAQQAVRDNLTNLSNRTALSSEVDKQLSLLSSGQSKGFSILFIDLDRFKVINDSMGHLHGDKLLQKVASRLTQHCRSNDMSFRFGGDEFVICLPGLTSKDALSDICQRYSKVLSQPYNIDGQSCHIGTSIGISVVTNPTQTLASILREADTAMYKAKTSTHEKVVFFHEQMFNQAKKRFTLEQELTNALNLKQLSLVYQPIYSTMDDRVVGFESLLRWHHPEFGPISPVDFVPIAEETGLIVKIGDWIASECCKTLQRLWLKKQDESVPRININVSAKQFESEHIYHTLCRLLNEYDFPPHLIGIEITESMLLSDECSAHQLQRIKDLGVVLYLDDFGTGYSSLSVLNDYPVDIIKVDRSFVNRIAMGESNADSLCQAIINMAHIIDLEVVAEGVETSEQLAVLTQHKCNYIQGYLKSKPLSVCCLENVLENEAKLTA</sequence>
<dbReference type="SUPFAM" id="SSF55073">
    <property type="entry name" value="Nucleotide cyclase"/>
    <property type="match status" value="1"/>
</dbReference>
<keyword evidence="4 6" id="KW-1133">Transmembrane helix</keyword>
<dbReference type="Gene3D" id="3.30.70.270">
    <property type="match status" value="1"/>
</dbReference>
<evidence type="ECO:0000256" key="5">
    <source>
        <dbReference type="ARBA" id="ARBA00023136"/>
    </source>
</evidence>
<feature type="transmembrane region" description="Helical" evidence="6">
    <location>
        <begin position="204"/>
        <end position="229"/>
    </location>
</feature>
<evidence type="ECO:0000259" key="8">
    <source>
        <dbReference type="PROSITE" id="PS50887"/>
    </source>
</evidence>
<evidence type="ECO:0000256" key="3">
    <source>
        <dbReference type="ARBA" id="ARBA00022692"/>
    </source>
</evidence>
<comment type="caution">
    <text evidence="9">The sequence shown here is derived from an EMBL/GenBank/DDBJ whole genome shotgun (WGS) entry which is preliminary data.</text>
</comment>
<gene>
    <name evidence="9" type="ORF">VIOR3934_00220</name>
</gene>
<accession>F9SSE3</accession>
<keyword evidence="5 6" id="KW-0472">Membrane</keyword>
<dbReference type="Pfam" id="PF03924">
    <property type="entry name" value="CHASE"/>
    <property type="match status" value="1"/>
</dbReference>
<dbReference type="SUPFAM" id="SSF141868">
    <property type="entry name" value="EAL domain-like"/>
    <property type="match status" value="1"/>
</dbReference>
<feature type="domain" description="EAL" evidence="7">
    <location>
        <begin position="423"/>
        <end position="679"/>
    </location>
</feature>
<reference evidence="9 10" key="1">
    <citation type="journal article" date="2012" name="Int. J. Syst. Evol. Microbiol.">
        <title>Vibrio caribbeanicus sp. nov., isolated from the marine sponge Scleritoderma cyanea.</title>
        <authorList>
            <person name="Hoffmann M."/>
            <person name="Monday S.R."/>
            <person name="Allard M.W."/>
            <person name="Strain E.A."/>
            <person name="Whittaker P."/>
            <person name="Naum M."/>
            <person name="McCarthy P.J."/>
            <person name="Lopez J.V."/>
            <person name="Fischer M."/>
            <person name="Brown E.W."/>
        </authorList>
    </citation>
    <scope>NUCLEOTIDE SEQUENCE [LARGE SCALE GENOMIC DNA]</scope>
    <source>
        <strain evidence="10">CIP 102891 / ATCC 33934</strain>
    </source>
</reference>
<dbReference type="PATRIC" id="fig|675816.5.peg.1856"/>
<dbReference type="InterPro" id="IPR042240">
    <property type="entry name" value="CHASE_sf"/>
</dbReference>
<dbReference type="InterPro" id="IPR035919">
    <property type="entry name" value="EAL_sf"/>
</dbReference>
<dbReference type="GO" id="GO:0016020">
    <property type="term" value="C:membrane"/>
    <property type="evidence" value="ECO:0007669"/>
    <property type="project" value="UniProtKB-SubCell"/>
</dbReference>
<dbReference type="Gene3D" id="3.30.450.350">
    <property type="entry name" value="CHASE domain"/>
    <property type="match status" value="1"/>
</dbReference>
<dbReference type="InterPro" id="IPR006189">
    <property type="entry name" value="CHASE_dom"/>
</dbReference>
<dbReference type="PANTHER" id="PTHR44757">
    <property type="entry name" value="DIGUANYLATE CYCLASE DGCP"/>
    <property type="match status" value="1"/>
</dbReference>
<dbReference type="CDD" id="cd01949">
    <property type="entry name" value="GGDEF"/>
    <property type="match status" value="1"/>
</dbReference>
<dbReference type="Pfam" id="PF00990">
    <property type="entry name" value="GGDEF"/>
    <property type="match status" value="1"/>
</dbReference>
<feature type="domain" description="GGDEF" evidence="8">
    <location>
        <begin position="281"/>
        <end position="414"/>
    </location>
</feature>
<evidence type="ECO:0000259" key="7">
    <source>
        <dbReference type="PROSITE" id="PS50883"/>
    </source>
</evidence>
<dbReference type="NCBIfam" id="TIGR00254">
    <property type="entry name" value="GGDEF"/>
    <property type="match status" value="1"/>
</dbReference>
<dbReference type="Gene3D" id="3.20.20.450">
    <property type="entry name" value="EAL domain"/>
    <property type="match status" value="1"/>
</dbReference>
<dbReference type="GO" id="GO:0007165">
    <property type="term" value="P:signal transduction"/>
    <property type="evidence" value="ECO:0007669"/>
    <property type="project" value="UniProtKB-ARBA"/>
</dbReference>
<dbReference type="GO" id="GO:0003824">
    <property type="term" value="F:catalytic activity"/>
    <property type="evidence" value="ECO:0007669"/>
    <property type="project" value="UniProtKB-ARBA"/>
</dbReference>